<organism evidence="2 3">
    <name type="scientific">Desmophyllum pertusum</name>
    <dbReference type="NCBI Taxonomy" id="174260"/>
    <lineage>
        <taxon>Eukaryota</taxon>
        <taxon>Metazoa</taxon>
        <taxon>Cnidaria</taxon>
        <taxon>Anthozoa</taxon>
        <taxon>Hexacorallia</taxon>
        <taxon>Scleractinia</taxon>
        <taxon>Caryophylliina</taxon>
        <taxon>Caryophylliidae</taxon>
        <taxon>Desmophyllum</taxon>
    </lineage>
</organism>
<feature type="compositionally biased region" description="Basic residues" evidence="1">
    <location>
        <begin position="303"/>
        <end position="315"/>
    </location>
</feature>
<reference evidence="2" key="1">
    <citation type="submission" date="2023-01" db="EMBL/GenBank/DDBJ databases">
        <title>Genome assembly of the deep-sea coral Lophelia pertusa.</title>
        <authorList>
            <person name="Herrera S."/>
            <person name="Cordes E."/>
        </authorList>
    </citation>
    <scope>NUCLEOTIDE SEQUENCE</scope>
    <source>
        <strain evidence="2">USNM1676648</strain>
        <tissue evidence="2">Polyp</tissue>
    </source>
</reference>
<feature type="compositionally biased region" description="Polar residues" evidence="1">
    <location>
        <begin position="195"/>
        <end position="221"/>
    </location>
</feature>
<dbReference type="AlphaFoldDB" id="A0A9X0A3D8"/>
<evidence type="ECO:0008006" key="4">
    <source>
        <dbReference type="Google" id="ProtNLM"/>
    </source>
</evidence>
<evidence type="ECO:0000313" key="2">
    <source>
        <dbReference type="EMBL" id="KAJ7392703.1"/>
    </source>
</evidence>
<gene>
    <name evidence="2" type="ORF">OS493_010354</name>
</gene>
<dbReference type="Proteomes" id="UP001163046">
    <property type="component" value="Unassembled WGS sequence"/>
</dbReference>
<sequence>MSYSAMTRIYFQFRSRITNKTEPAIAKTSANQDDVFSVGKAKEERKTKTAEPLVAKDSAPSLLSTKAAGDGIVSSINDKTSEEKLVPSSDKPPSKPAESPKISSPLDNDDLFSTDKSVAKTTGAKASKTEAKLPVKEQAPVLDDESFSSSSVKNEIKPEKKENQKVTADKKISSPLGDDDDLFAVSTPAKKDINKSVTDSVTKKTASPQTNKKTTPKSSTILDDDDDELFSVKKRNPESRRESSNPWEMTTCFGDSGDIFSDIPSKPKGAKKKKSATTAPKDDIFAGDAAAGGDEQTTEKAPKKTVTKAKKKTEKKPKASIFDDDVPSIFDDPLNATSK</sequence>
<accession>A0A9X0A3D8</accession>
<dbReference type="EMBL" id="MU825400">
    <property type="protein sequence ID" value="KAJ7392703.1"/>
    <property type="molecule type" value="Genomic_DNA"/>
</dbReference>
<comment type="caution">
    <text evidence="2">The sequence shown here is derived from an EMBL/GenBank/DDBJ whole genome shotgun (WGS) entry which is preliminary data.</text>
</comment>
<name>A0A9X0A3D8_9CNID</name>
<proteinExistence type="predicted"/>
<evidence type="ECO:0000313" key="3">
    <source>
        <dbReference type="Proteomes" id="UP001163046"/>
    </source>
</evidence>
<feature type="compositionally biased region" description="Basic and acidic residues" evidence="1">
    <location>
        <begin position="40"/>
        <end position="49"/>
    </location>
</feature>
<evidence type="ECO:0000256" key="1">
    <source>
        <dbReference type="SAM" id="MobiDB-lite"/>
    </source>
</evidence>
<keyword evidence="3" id="KW-1185">Reference proteome</keyword>
<feature type="region of interest" description="Disordered" evidence="1">
    <location>
        <begin position="21"/>
        <end position="339"/>
    </location>
</feature>
<feature type="compositionally biased region" description="Basic and acidic residues" evidence="1">
    <location>
        <begin position="154"/>
        <end position="172"/>
    </location>
</feature>
<protein>
    <recommendedName>
        <fullName evidence="4">FAM21/CAPZIP domain-containing protein</fullName>
    </recommendedName>
</protein>